<protein>
    <recommendedName>
        <fullName evidence="1">BTB domain-containing protein</fullName>
    </recommendedName>
</protein>
<dbReference type="SUPFAM" id="SSF54695">
    <property type="entry name" value="POZ domain"/>
    <property type="match status" value="1"/>
</dbReference>
<dbReference type="SMART" id="SM00225">
    <property type="entry name" value="BTB"/>
    <property type="match status" value="1"/>
</dbReference>
<evidence type="ECO:0000313" key="2">
    <source>
        <dbReference type="EMBL" id="CAA7266041.1"/>
    </source>
</evidence>
<organism evidence="2 3">
    <name type="scientific">Cyclocybe aegerita</name>
    <name type="common">Black poplar mushroom</name>
    <name type="synonym">Agrocybe aegerita</name>
    <dbReference type="NCBI Taxonomy" id="1973307"/>
    <lineage>
        <taxon>Eukaryota</taxon>
        <taxon>Fungi</taxon>
        <taxon>Dikarya</taxon>
        <taxon>Basidiomycota</taxon>
        <taxon>Agaricomycotina</taxon>
        <taxon>Agaricomycetes</taxon>
        <taxon>Agaricomycetidae</taxon>
        <taxon>Agaricales</taxon>
        <taxon>Agaricineae</taxon>
        <taxon>Bolbitiaceae</taxon>
        <taxon>Cyclocybe</taxon>
    </lineage>
</organism>
<dbReference type="OrthoDB" id="3217871at2759"/>
<evidence type="ECO:0000259" key="1">
    <source>
        <dbReference type="PROSITE" id="PS50097"/>
    </source>
</evidence>
<dbReference type="InterPro" id="IPR000210">
    <property type="entry name" value="BTB/POZ_dom"/>
</dbReference>
<dbReference type="PROSITE" id="PS50097">
    <property type="entry name" value="BTB"/>
    <property type="match status" value="1"/>
</dbReference>
<dbReference type="InterPro" id="IPR011333">
    <property type="entry name" value="SKP1/BTB/POZ_sf"/>
</dbReference>
<sequence>MESGSHLSNHKRIPEEPLRKSATFWFDDGNVILQAQQTQFRVHRSMLVRHSTVWKDMFAVLQPEGKSGSENDCPVVHLSDRASDVEHVMAIFYDNLKTFKLKERIQFSQLSAMLRMGHKYQIKHLCDAVMKILRKDFPQSLDLWDVANLAYQFSLKTIMPSAYLAYIATTNLKTILSDASLHPGARTAAILGRDQLSRWMHFTKEITRSQFAASKVRGDCQDHRKCAAGREMIFLGLSLWDDDDGHLTRLVPLADANGFAICISCSAALRKTHEYIRSGAWSLLPDFFDVSPQWADLKDFEM</sequence>
<dbReference type="AlphaFoldDB" id="A0A8S0XUF8"/>
<dbReference type="EMBL" id="CACVBS010000052">
    <property type="protein sequence ID" value="CAA7266041.1"/>
    <property type="molecule type" value="Genomic_DNA"/>
</dbReference>
<comment type="caution">
    <text evidence="2">The sequence shown here is derived from an EMBL/GenBank/DDBJ whole genome shotgun (WGS) entry which is preliminary data.</text>
</comment>
<keyword evidence="3" id="KW-1185">Reference proteome</keyword>
<dbReference type="Gene3D" id="3.30.710.10">
    <property type="entry name" value="Potassium Channel Kv1.1, Chain A"/>
    <property type="match status" value="1"/>
</dbReference>
<accession>A0A8S0XUF8</accession>
<proteinExistence type="predicted"/>
<name>A0A8S0XUF8_CYCAE</name>
<reference evidence="2 3" key="1">
    <citation type="submission" date="2020-01" db="EMBL/GenBank/DDBJ databases">
        <authorList>
            <person name="Gupta K D."/>
        </authorList>
    </citation>
    <scope>NUCLEOTIDE SEQUENCE [LARGE SCALE GENOMIC DNA]</scope>
</reference>
<dbReference type="Proteomes" id="UP000467700">
    <property type="component" value="Unassembled WGS sequence"/>
</dbReference>
<gene>
    <name evidence="2" type="ORF">AAE3_LOCUS8267</name>
</gene>
<evidence type="ECO:0000313" key="3">
    <source>
        <dbReference type="Proteomes" id="UP000467700"/>
    </source>
</evidence>
<feature type="domain" description="BTB" evidence="1">
    <location>
        <begin position="29"/>
        <end position="95"/>
    </location>
</feature>
<dbReference type="Pfam" id="PF00651">
    <property type="entry name" value="BTB"/>
    <property type="match status" value="1"/>
</dbReference>